<evidence type="ECO:0000313" key="4">
    <source>
        <dbReference type="Proteomes" id="UP000030748"/>
    </source>
</evidence>
<dbReference type="PANTHER" id="PTHR12320">
    <property type="entry name" value="PROTEIN PHOSPHATASE 2C"/>
    <property type="match status" value="1"/>
</dbReference>
<reference evidence="3 4" key="1">
    <citation type="journal article" date="2013" name="Proc. Natl. Acad. Sci. U.S.A.">
        <title>Fine-scale variation in meiotic recombination in Mimulus inferred from population shotgun sequencing.</title>
        <authorList>
            <person name="Hellsten U."/>
            <person name="Wright K.M."/>
            <person name="Jenkins J."/>
            <person name="Shu S."/>
            <person name="Yuan Y."/>
            <person name="Wessler S.R."/>
            <person name="Schmutz J."/>
            <person name="Willis J.H."/>
            <person name="Rokhsar D.S."/>
        </authorList>
    </citation>
    <scope>NUCLEOTIDE SEQUENCE [LARGE SCALE GENOMIC DNA]</scope>
    <source>
        <strain evidence="4">cv. DUN x IM62</strain>
    </source>
</reference>
<dbReference type="SUPFAM" id="SSF81606">
    <property type="entry name" value="PP2C-like"/>
    <property type="match status" value="1"/>
</dbReference>
<evidence type="ECO:0000313" key="3">
    <source>
        <dbReference type="EMBL" id="EYU18665.1"/>
    </source>
</evidence>
<comment type="similarity">
    <text evidence="1">Belongs to the PP2C family.</text>
</comment>
<dbReference type="OrthoDB" id="60843at2759"/>
<dbReference type="InterPro" id="IPR001932">
    <property type="entry name" value="PPM-type_phosphatase-like_dom"/>
</dbReference>
<sequence>MAIKTSRNLMMIAGSFYIPKENENKPFGEDAHFFCPSAQVIGIADGVGGWSRYGVDSGEYARELMRNAEYDVKNYRSIDVGPKQVLRQAYSDTAAAGSSTACIISIAGNLLLAANVGDSGFMVIRAGKTFYRSPVQQYRFNFPYQLQKSSRANGAEQAAELTVEVEGGDIVVAGTDGLFDNLFVDEIETIVNDYCSGNSKLSLSEILATAALGKSLDKTTVSPFEVAAYEAGKRRSGGKYDDITVVVAHVVECSCMQ</sequence>
<comment type="cofactor">
    <cofactor evidence="1">
        <name>Mg(2+)</name>
        <dbReference type="ChEBI" id="CHEBI:18420"/>
    </cofactor>
</comment>
<dbReference type="PhylomeDB" id="A0A022PWP7"/>
<feature type="domain" description="PPM-type phosphatase" evidence="2">
    <location>
        <begin position="12"/>
        <end position="250"/>
    </location>
</feature>
<dbReference type="EC" id="3.1.3.16" evidence="1"/>
<dbReference type="Gene3D" id="3.60.40.10">
    <property type="entry name" value="PPM-type phosphatase domain"/>
    <property type="match status" value="2"/>
</dbReference>
<dbReference type="GO" id="GO:0004722">
    <property type="term" value="F:protein serine/threonine phosphatase activity"/>
    <property type="evidence" value="ECO:0000318"/>
    <property type="project" value="GO_Central"/>
</dbReference>
<dbReference type="eggNOG" id="KOG1379">
    <property type="taxonomic scope" value="Eukaryota"/>
</dbReference>
<organism evidence="3 4">
    <name type="scientific">Erythranthe guttata</name>
    <name type="common">Yellow monkey flower</name>
    <name type="synonym">Mimulus guttatus</name>
    <dbReference type="NCBI Taxonomy" id="4155"/>
    <lineage>
        <taxon>Eukaryota</taxon>
        <taxon>Viridiplantae</taxon>
        <taxon>Streptophyta</taxon>
        <taxon>Embryophyta</taxon>
        <taxon>Tracheophyta</taxon>
        <taxon>Spermatophyta</taxon>
        <taxon>Magnoliopsida</taxon>
        <taxon>eudicotyledons</taxon>
        <taxon>Gunneridae</taxon>
        <taxon>Pentapetalae</taxon>
        <taxon>asterids</taxon>
        <taxon>lamiids</taxon>
        <taxon>Lamiales</taxon>
        <taxon>Phrymaceae</taxon>
        <taxon>Erythranthe</taxon>
    </lineage>
</organism>
<comment type="catalytic activity">
    <reaction evidence="1">
        <text>O-phospho-L-seryl-[protein] + H2O = L-seryl-[protein] + phosphate</text>
        <dbReference type="Rhea" id="RHEA:20629"/>
        <dbReference type="Rhea" id="RHEA-COMP:9863"/>
        <dbReference type="Rhea" id="RHEA-COMP:11604"/>
        <dbReference type="ChEBI" id="CHEBI:15377"/>
        <dbReference type="ChEBI" id="CHEBI:29999"/>
        <dbReference type="ChEBI" id="CHEBI:43474"/>
        <dbReference type="ChEBI" id="CHEBI:83421"/>
        <dbReference type="EC" id="3.1.3.16"/>
    </reaction>
</comment>
<dbReference type="InterPro" id="IPR039123">
    <property type="entry name" value="PPTC7"/>
</dbReference>
<dbReference type="KEGG" id="egt:105949318"/>
<evidence type="ECO:0000256" key="1">
    <source>
        <dbReference type="RuleBase" id="RU366020"/>
    </source>
</evidence>
<dbReference type="Proteomes" id="UP000030748">
    <property type="component" value="Unassembled WGS sequence"/>
</dbReference>
<dbReference type="SMART" id="SM00332">
    <property type="entry name" value="PP2Cc"/>
    <property type="match status" value="1"/>
</dbReference>
<name>A0A022PWP7_ERYGU</name>
<proteinExistence type="inferred from homology"/>
<dbReference type="OMA" id="RFNFPYQ"/>
<keyword evidence="4" id="KW-1185">Reference proteome</keyword>
<keyword evidence="1" id="KW-0464">Manganese</keyword>
<dbReference type="GO" id="GO:0046872">
    <property type="term" value="F:metal ion binding"/>
    <property type="evidence" value="ECO:0007669"/>
    <property type="project" value="UniProtKB-UniRule"/>
</dbReference>
<evidence type="ECO:0000259" key="2">
    <source>
        <dbReference type="PROSITE" id="PS51746"/>
    </source>
</evidence>
<protein>
    <recommendedName>
        <fullName evidence="1">Protein phosphatase</fullName>
        <ecNumber evidence="1">3.1.3.16</ecNumber>
    </recommendedName>
</protein>
<comment type="catalytic activity">
    <reaction evidence="1">
        <text>O-phospho-L-threonyl-[protein] + H2O = L-threonyl-[protein] + phosphate</text>
        <dbReference type="Rhea" id="RHEA:47004"/>
        <dbReference type="Rhea" id="RHEA-COMP:11060"/>
        <dbReference type="Rhea" id="RHEA-COMP:11605"/>
        <dbReference type="ChEBI" id="CHEBI:15377"/>
        <dbReference type="ChEBI" id="CHEBI:30013"/>
        <dbReference type="ChEBI" id="CHEBI:43474"/>
        <dbReference type="ChEBI" id="CHEBI:61977"/>
        <dbReference type="EC" id="3.1.3.16"/>
    </reaction>
</comment>
<dbReference type="PROSITE" id="PS51746">
    <property type="entry name" value="PPM_2"/>
    <property type="match status" value="1"/>
</dbReference>
<dbReference type="EMBL" id="KI632325">
    <property type="protein sequence ID" value="EYU18665.1"/>
    <property type="molecule type" value="Genomic_DNA"/>
</dbReference>
<gene>
    <name evidence="3" type="ORF">MIMGU_mgv1a024209mg</name>
</gene>
<dbReference type="AlphaFoldDB" id="A0A022PWP7"/>
<accession>A0A022PWP7</accession>
<keyword evidence="1" id="KW-0904">Protein phosphatase</keyword>
<keyword evidence="1" id="KW-0479">Metal-binding</keyword>
<keyword evidence="1" id="KW-0460">Magnesium</keyword>
<dbReference type="InterPro" id="IPR036457">
    <property type="entry name" value="PPM-type-like_dom_sf"/>
</dbReference>
<dbReference type="SMART" id="SM00331">
    <property type="entry name" value="PP2C_SIG"/>
    <property type="match status" value="1"/>
</dbReference>
<comment type="cofactor">
    <cofactor evidence="1">
        <name>Mn(2+)</name>
        <dbReference type="ChEBI" id="CHEBI:29035"/>
    </cofactor>
</comment>
<keyword evidence="1" id="KW-0378">Hydrolase</keyword>
<dbReference type="PANTHER" id="PTHR12320:SF81">
    <property type="entry name" value="PROTEIN PHOSPHATASE 2C 23-RELATED"/>
    <property type="match status" value="1"/>
</dbReference>